<dbReference type="Proteomes" id="UP000257109">
    <property type="component" value="Unassembled WGS sequence"/>
</dbReference>
<dbReference type="EMBL" id="QJKJ01009616">
    <property type="protein sequence ID" value="RDX76123.1"/>
    <property type="molecule type" value="Genomic_DNA"/>
</dbReference>
<feature type="region of interest" description="Disordered" evidence="1">
    <location>
        <begin position="44"/>
        <end position="77"/>
    </location>
</feature>
<keyword evidence="3" id="KW-1185">Reference proteome</keyword>
<name>A0A371FDD9_MUCPR</name>
<dbReference type="PANTHER" id="PTHR33240">
    <property type="entry name" value="OS08G0508500 PROTEIN"/>
    <property type="match status" value="1"/>
</dbReference>
<dbReference type="OrthoDB" id="1751689at2759"/>
<proteinExistence type="predicted"/>
<evidence type="ECO:0000256" key="1">
    <source>
        <dbReference type="SAM" id="MobiDB-lite"/>
    </source>
</evidence>
<feature type="non-terminal residue" evidence="2">
    <location>
        <position position="1"/>
    </location>
</feature>
<sequence>MGPSRDVWCKFHRAHGHSTEECQTLQMQIEKLIQEGHLGREVCDEQSADKGNKEEGQRSASRATEHPAEESRQIATTWHRGTIATISRGSISLPLKDSTKRREGRAVQTVLAGRNVTPDLVITFNDSDLRYSLPNHDEPMDSSANILYWSTYQKLRLLLSKLNECSRTLYGFAGEQVPVKGVIELENVFGESSSIRCIPVLYTVVDVDASYNIIMGRPTLNRPGVIVSTWHMCMKFSIGECLGSSLLARRCYEESLKVGSQPPRLILLAIDILGLDLDPDVATSMKDPTLSRI</sequence>
<comment type="caution">
    <text evidence="2">The sequence shown here is derived from an EMBL/GenBank/DDBJ whole genome shotgun (WGS) entry which is preliminary data.</text>
</comment>
<gene>
    <name evidence="2" type="ORF">CR513_43917</name>
</gene>
<feature type="compositionally biased region" description="Basic and acidic residues" evidence="1">
    <location>
        <begin position="44"/>
        <end position="72"/>
    </location>
</feature>
<evidence type="ECO:0000313" key="2">
    <source>
        <dbReference type="EMBL" id="RDX76123.1"/>
    </source>
</evidence>
<dbReference type="PANTHER" id="PTHR33240:SF15">
    <property type="entry name" value="GAG-PRO-LIKE PROTEIN"/>
    <property type="match status" value="1"/>
</dbReference>
<evidence type="ECO:0000313" key="3">
    <source>
        <dbReference type="Proteomes" id="UP000257109"/>
    </source>
</evidence>
<reference evidence="2" key="1">
    <citation type="submission" date="2018-05" db="EMBL/GenBank/DDBJ databases">
        <title>Draft genome of Mucuna pruriens seed.</title>
        <authorList>
            <person name="Nnadi N.E."/>
            <person name="Vos R."/>
            <person name="Hasami M.H."/>
            <person name="Devisetty U.K."/>
            <person name="Aguiy J.C."/>
        </authorList>
    </citation>
    <scope>NUCLEOTIDE SEQUENCE [LARGE SCALE GENOMIC DNA]</scope>
    <source>
        <strain evidence="2">JCA_2017</strain>
    </source>
</reference>
<accession>A0A371FDD9</accession>
<dbReference type="AlphaFoldDB" id="A0A371FDD9"/>
<protein>
    <submittedName>
        <fullName evidence="2">Uncharacterized protein</fullName>
    </submittedName>
</protein>
<organism evidence="2 3">
    <name type="scientific">Mucuna pruriens</name>
    <name type="common">Velvet bean</name>
    <name type="synonym">Dolichos pruriens</name>
    <dbReference type="NCBI Taxonomy" id="157652"/>
    <lineage>
        <taxon>Eukaryota</taxon>
        <taxon>Viridiplantae</taxon>
        <taxon>Streptophyta</taxon>
        <taxon>Embryophyta</taxon>
        <taxon>Tracheophyta</taxon>
        <taxon>Spermatophyta</taxon>
        <taxon>Magnoliopsida</taxon>
        <taxon>eudicotyledons</taxon>
        <taxon>Gunneridae</taxon>
        <taxon>Pentapetalae</taxon>
        <taxon>rosids</taxon>
        <taxon>fabids</taxon>
        <taxon>Fabales</taxon>
        <taxon>Fabaceae</taxon>
        <taxon>Papilionoideae</taxon>
        <taxon>50 kb inversion clade</taxon>
        <taxon>NPAAA clade</taxon>
        <taxon>indigoferoid/millettioid clade</taxon>
        <taxon>Phaseoleae</taxon>
        <taxon>Mucuna</taxon>
    </lineage>
</organism>